<keyword evidence="1" id="KW-1133">Transmembrane helix</keyword>
<sequence length="91" mass="9960">MNLWQIILSVVGVAMVLFFVSQLFQNPMKVIGFFVRSALIGCAGIYIINLLGQNFHLHIGFNWITAAVAGVLGIPGLIALVVIKMWFLASI</sequence>
<feature type="transmembrane region" description="Helical" evidence="1">
    <location>
        <begin position="63"/>
        <end position="87"/>
    </location>
</feature>
<organism evidence="2 3">
    <name type="scientific">Fodinisporobacter ferrooxydans</name>
    <dbReference type="NCBI Taxonomy" id="2901836"/>
    <lineage>
        <taxon>Bacteria</taxon>
        <taxon>Bacillati</taxon>
        <taxon>Bacillota</taxon>
        <taxon>Bacilli</taxon>
        <taxon>Bacillales</taxon>
        <taxon>Alicyclobacillaceae</taxon>
        <taxon>Fodinisporobacter</taxon>
    </lineage>
</organism>
<evidence type="ECO:0000256" key="1">
    <source>
        <dbReference type="SAM" id="Phobius"/>
    </source>
</evidence>
<feature type="transmembrane region" description="Helical" evidence="1">
    <location>
        <begin position="6"/>
        <end position="24"/>
    </location>
</feature>
<protein>
    <submittedName>
        <fullName evidence="2">Pro-sigmaK processing inhibitor BofA family protein</fullName>
    </submittedName>
</protein>
<dbReference type="Pfam" id="PF07441">
    <property type="entry name" value="BofA"/>
    <property type="match status" value="1"/>
</dbReference>
<evidence type="ECO:0000313" key="2">
    <source>
        <dbReference type="EMBL" id="UOF91784.1"/>
    </source>
</evidence>
<keyword evidence="1" id="KW-0812">Transmembrane</keyword>
<reference evidence="2" key="1">
    <citation type="submission" date="2021-12" db="EMBL/GenBank/DDBJ databases">
        <title>Alicyclobacillaceae gen. nov., sp. nov., isolated from chalcocite enrichment system.</title>
        <authorList>
            <person name="Jiang Z."/>
        </authorList>
    </citation>
    <scope>NUCLEOTIDE SEQUENCE</scope>
    <source>
        <strain evidence="2">MYW30-H2</strain>
    </source>
</reference>
<dbReference type="RefSeq" id="WP_347438472.1">
    <property type="nucleotide sequence ID" value="NZ_CP089291.1"/>
</dbReference>
<accession>A0ABY4CNE2</accession>
<proteinExistence type="predicted"/>
<keyword evidence="3" id="KW-1185">Reference proteome</keyword>
<dbReference type="Proteomes" id="UP000830167">
    <property type="component" value="Chromosome"/>
</dbReference>
<evidence type="ECO:0000313" key="3">
    <source>
        <dbReference type="Proteomes" id="UP000830167"/>
    </source>
</evidence>
<dbReference type="NCBIfam" id="TIGR02862">
    <property type="entry name" value="spore_BofA"/>
    <property type="match status" value="1"/>
</dbReference>
<name>A0ABY4CNE2_9BACL</name>
<dbReference type="InterPro" id="IPR010001">
    <property type="entry name" value="BofA"/>
</dbReference>
<dbReference type="EMBL" id="CP089291">
    <property type="protein sequence ID" value="UOF91784.1"/>
    <property type="molecule type" value="Genomic_DNA"/>
</dbReference>
<feature type="transmembrane region" description="Helical" evidence="1">
    <location>
        <begin position="31"/>
        <end position="51"/>
    </location>
</feature>
<gene>
    <name evidence="2" type="ORF">LSG31_05945</name>
</gene>
<keyword evidence="1" id="KW-0472">Membrane</keyword>